<protein>
    <submittedName>
        <fullName evidence="1">Uncharacterized protein</fullName>
    </submittedName>
</protein>
<evidence type="ECO:0000313" key="2">
    <source>
        <dbReference type="Proteomes" id="UP001206890"/>
    </source>
</evidence>
<reference evidence="1" key="1">
    <citation type="submission" date="2022-04" db="EMBL/GenBank/DDBJ databases">
        <title>Human microbiome associated bacterial genomes.</title>
        <authorList>
            <person name="Sandstrom S."/>
            <person name="Salamzade R."/>
            <person name="Kalan L.R."/>
        </authorList>
    </citation>
    <scope>NUCLEOTIDE SEQUENCE</scope>
    <source>
        <strain evidence="1">P3-SID1762</strain>
    </source>
</reference>
<accession>A0AAW5Q5P0</accession>
<sequence length="464" mass="49071">MPAQLDFAAQLTLEARRMAAALDMGRVLEHEAINRFLHLEHRAAIDGDVVAPGDDVTAAVESAVDLLSEFPVVAAALAVGALTASRARLRRALVKREAARHQATPGVVESGPLAEVAARAVAAATDVAVLTAEHARNLSVGVSDLGILERLTNRFPIAADSAAKGPETGIEIQYLAALAHRGKGEAMMARIEALPSNAHQAEVLSGLASLVGAGQGREPGVRELVLERADLLDWSEVPEALDFHVLSLLSDQLDRARALLQRWALAPTTEGYADGSGGGRYLRVSSLLAWAVGDPALAVRIAGVDDLPPGEGREPNPASDLVLGLLGGDPGLGWEGRAERLIRTARPANDDFVKRLTTASRLLLAHGEPLAAACLFYVMRKMQWTGYARPGLQHQYVLSWLGDHMAVSDEEQITLVKELQAAGVPGAIRFGSASFIDPSTGEGSLYVPPGLAALRTYVASLTTR</sequence>
<dbReference type="AlphaFoldDB" id="A0AAW5Q5P0"/>
<dbReference type="EMBL" id="JALXTC010000004">
    <property type="protein sequence ID" value="MCT2116445.1"/>
    <property type="molecule type" value="Genomic_DNA"/>
</dbReference>
<gene>
    <name evidence="1" type="ORF">M3D93_01520</name>
</gene>
<dbReference type="Proteomes" id="UP001206890">
    <property type="component" value="Unassembled WGS sequence"/>
</dbReference>
<dbReference type="RefSeq" id="WP_070720808.1">
    <property type="nucleotide sequence ID" value="NZ_JALXRO010000002.1"/>
</dbReference>
<comment type="caution">
    <text evidence="1">The sequence shown here is derived from an EMBL/GenBank/DDBJ whole genome shotgun (WGS) entry which is preliminary data.</text>
</comment>
<proteinExistence type="predicted"/>
<evidence type="ECO:0000313" key="1">
    <source>
        <dbReference type="EMBL" id="MCT2116445.1"/>
    </source>
</evidence>
<name>A0AAW5Q5P0_9ACTN</name>
<organism evidence="1 2">
    <name type="scientific">Dietzia cinnamea</name>
    <dbReference type="NCBI Taxonomy" id="321318"/>
    <lineage>
        <taxon>Bacteria</taxon>
        <taxon>Bacillati</taxon>
        <taxon>Actinomycetota</taxon>
        <taxon>Actinomycetes</taxon>
        <taxon>Mycobacteriales</taxon>
        <taxon>Dietziaceae</taxon>
        <taxon>Dietzia</taxon>
    </lineage>
</organism>